<evidence type="ECO:0000259" key="8">
    <source>
        <dbReference type="PROSITE" id="PS50928"/>
    </source>
</evidence>
<evidence type="ECO:0000256" key="1">
    <source>
        <dbReference type="ARBA" id="ARBA00004651"/>
    </source>
</evidence>
<accession>A0A7V8JQT1</accession>
<evidence type="ECO:0000256" key="6">
    <source>
        <dbReference type="ARBA" id="ARBA00023136"/>
    </source>
</evidence>
<evidence type="ECO:0000313" key="10">
    <source>
        <dbReference type="Proteomes" id="UP000461670"/>
    </source>
</evidence>
<evidence type="ECO:0000313" key="9">
    <source>
        <dbReference type="EMBL" id="KAF1021727.1"/>
    </source>
</evidence>
<dbReference type="EMBL" id="WNDQ01000018">
    <property type="protein sequence ID" value="KAF1021727.1"/>
    <property type="molecule type" value="Genomic_DNA"/>
</dbReference>
<dbReference type="GO" id="GO:0055085">
    <property type="term" value="P:transmembrane transport"/>
    <property type="evidence" value="ECO:0007669"/>
    <property type="project" value="InterPro"/>
</dbReference>
<dbReference type="GO" id="GO:0005886">
    <property type="term" value="C:plasma membrane"/>
    <property type="evidence" value="ECO:0007669"/>
    <property type="project" value="UniProtKB-SubCell"/>
</dbReference>
<evidence type="ECO:0000256" key="5">
    <source>
        <dbReference type="ARBA" id="ARBA00022989"/>
    </source>
</evidence>
<proteinExistence type="inferred from homology"/>
<evidence type="ECO:0000256" key="3">
    <source>
        <dbReference type="ARBA" id="ARBA00022475"/>
    </source>
</evidence>
<feature type="transmembrane region" description="Helical" evidence="7">
    <location>
        <begin position="269"/>
        <end position="295"/>
    </location>
</feature>
<feature type="transmembrane region" description="Helical" evidence="7">
    <location>
        <begin position="162"/>
        <end position="185"/>
    </location>
</feature>
<gene>
    <name evidence="9" type="primary">dppB_6</name>
    <name evidence="9" type="ORF">GAK30_01627</name>
</gene>
<dbReference type="PANTHER" id="PTHR43163:SF9">
    <property type="entry name" value="ABC TRANSPORTER PERMEASE PROTEIN"/>
    <property type="match status" value="1"/>
</dbReference>
<keyword evidence="4 7" id="KW-0812">Transmembrane</keyword>
<dbReference type="Gene3D" id="1.10.3720.10">
    <property type="entry name" value="MetI-like"/>
    <property type="match status" value="1"/>
</dbReference>
<evidence type="ECO:0000256" key="2">
    <source>
        <dbReference type="ARBA" id="ARBA00022448"/>
    </source>
</evidence>
<organism evidence="9 10">
    <name type="scientific">Paracidovorax wautersii</name>
    <dbReference type="NCBI Taxonomy" id="1177982"/>
    <lineage>
        <taxon>Bacteria</taxon>
        <taxon>Pseudomonadati</taxon>
        <taxon>Pseudomonadota</taxon>
        <taxon>Betaproteobacteria</taxon>
        <taxon>Burkholderiales</taxon>
        <taxon>Comamonadaceae</taxon>
        <taxon>Paracidovorax</taxon>
    </lineage>
</organism>
<sequence>MTGAASSVHPPALASAARLRWKRRRGLLRFLSVRIAQAIPTLLLVVVVNFTLLNLAPGDLAQVLAGEAGGASPEYVAQLRESFGLNDPAWLRLLHYVQKVATLDLGYSFRNSMPVSELIVERIPATLLLTGSALLLAIGVGLVGGFLAAWRPGSWLDRTISSIALLVYATPGFLLGLALIIVFGVKLQWLPVGGMSSGEASEGVWSAFGGLLSHLVLPVLTLGLFFASIYVRITRAAMLEVRGHDYVRTARAKGVASLRIASRHVLRNALLPVVTVIGLQAGALLGGAVLVEVVFAWPGLGRLAFESVFQRDFNLLSGVVLCGAAAVLLVNILVDLLYSVLDPRIGARQ</sequence>
<dbReference type="PANTHER" id="PTHR43163">
    <property type="entry name" value="DIPEPTIDE TRANSPORT SYSTEM PERMEASE PROTEIN DPPB-RELATED"/>
    <property type="match status" value="1"/>
</dbReference>
<comment type="subcellular location">
    <subcellularLocation>
        <location evidence="1 7">Cell membrane</location>
        <topology evidence="1 7">Multi-pass membrane protein</topology>
    </subcellularLocation>
</comment>
<comment type="similarity">
    <text evidence="7">Belongs to the binding-protein-dependent transport system permease family.</text>
</comment>
<dbReference type="InterPro" id="IPR000515">
    <property type="entry name" value="MetI-like"/>
</dbReference>
<protein>
    <submittedName>
        <fullName evidence="9">Dipeptide transport system permease protein DppB</fullName>
    </submittedName>
</protein>
<keyword evidence="6 7" id="KW-0472">Membrane</keyword>
<feature type="transmembrane region" description="Helical" evidence="7">
    <location>
        <begin position="315"/>
        <end position="341"/>
    </location>
</feature>
<dbReference type="InterPro" id="IPR035906">
    <property type="entry name" value="MetI-like_sf"/>
</dbReference>
<dbReference type="Pfam" id="PF00528">
    <property type="entry name" value="BPD_transp_1"/>
    <property type="match status" value="1"/>
</dbReference>
<keyword evidence="5 7" id="KW-1133">Transmembrane helix</keyword>
<dbReference type="PROSITE" id="PS50928">
    <property type="entry name" value="ABC_TM1"/>
    <property type="match status" value="1"/>
</dbReference>
<feature type="transmembrane region" description="Helical" evidence="7">
    <location>
        <begin position="27"/>
        <end position="50"/>
    </location>
</feature>
<feature type="transmembrane region" description="Helical" evidence="7">
    <location>
        <begin position="205"/>
        <end position="231"/>
    </location>
</feature>
<comment type="caution">
    <text evidence="9">The sequence shown here is derived from an EMBL/GenBank/DDBJ whole genome shotgun (WGS) entry which is preliminary data.</text>
</comment>
<evidence type="ECO:0000256" key="7">
    <source>
        <dbReference type="RuleBase" id="RU363032"/>
    </source>
</evidence>
<dbReference type="SUPFAM" id="SSF161098">
    <property type="entry name" value="MetI-like"/>
    <property type="match status" value="1"/>
</dbReference>
<dbReference type="AlphaFoldDB" id="A0A7V8JQT1"/>
<keyword evidence="3" id="KW-1003">Cell membrane</keyword>
<feature type="transmembrane region" description="Helical" evidence="7">
    <location>
        <begin position="123"/>
        <end position="150"/>
    </location>
</feature>
<keyword evidence="2 7" id="KW-0813">Transport</keyword>
<feature type="domain" description="ABC transmembrane type-1" evidence="8">
    <location>
        <begin position="123"/>
        <end position="338"/>
    </location>
</feature>
<dbReference type="CDD" id="cd06261">
    <property type="entry name" value="TM_PBP2"/>
    <property type="match status" value="1"/>
</dbReference>
<evidence type="ECO:0000256" key="4">
    <source>
        <dbReference type="ARBA" id="ARBA00022692"/>
    </source>
</evidence>
<dbReference type="InterPro" id="IPR045621">
    <property type="entry name" value="BPD_transp_1_N"/>
</dbReference>
<name>A0A7V8JQT1_9BURK</name>
<dbReference type="Proteomes" id="UP000461670">
    <property type="component" value="Unassembled WGS sequence"/>
</dbReference>
<reference evidence="10" key="1">
    <citation type="journal article" date="2020" name="MBio">
        <title>Horizontal gene transfer to a defensive symbiont with a reduced genome amongst a multipartite beetle microbiome.</title>
        <authorList>
            <person name="Waterworth S.C."/>
            <person name="Florez L.V."/>
            <person name="Rees E.R."/>
            <person name="Hertweck C."/>
            <person name="Kaltenpoth M."/>
            <person name="Kwan J.C."/>
        </authorList>
    </citation>
    <scope>NUCLEOTIDE SEQUENCE [LARGE SCALE GENOMIC DNA]</scope>
</reference>
<dbReference type="Pfam" id="PF19300">
    <property type="entry name" value="BPD_transp_1_N"/>
    <property type="match status" value="1"/>
</dbReference>